<evidence type="ECO:0000256" key="9">
    <source>
        <dbReference type="PIRSR" id="PIRSR602481-1"/>
    </source>
</evidence>
<keyword evidence="8" id="KW-0804">Transcription</keyword>
<dbReference type="InterPro" id="IPR043135">
    <property type="entry name" value="Fur_C"/>
</dbReference>
<reference evidence="11" key="1">
    <citation type="journal article" date="2023" name="Int. J. Syst. Evol. Microbiol.">
        <title>Collibacillus ludicampi gen. nov., sp. nov., a new soil bacterium of the family Alicyclobacillaceae.</title>
        <authorList>
            <person name="Jojima T."/>
            <person name="Ioku Y."/>
            <person name="Fukuta Y."/>
            <person name="Shirasaka N."/>
            <person name="Matsumura Y."/>
            <person name="Mori M."/>
        </authorList>
    </citation>
    <scope>NUCLEOTIDE SEQUENCE</scope>
    <source>
        <strain evidence="11">TP075</strain>
    </source>
</reference>
<dbReference type="EMBL" id="BOQE01000001">
    <property type="protein sequence ID" value="GIM45447.1"/>
    <property type="molecule type" value="Genomic_DNA"/>
</dbReference>
<evidence type="ECO:0000256" key="10">
    <source>
        <dbReference type="PIRSR" id="PIRSR602481-2"/>
    </source>
</evidence>
<dbReference type="Pfam" id="PF01475">
    <property type="entry name" value="FUR"/>
    <property type="match status" value="1"/>
</dbReference>
<dbReference type="GO" id="GO:0045892">
    <property type="term" value="P:negative regulation of DNA-templated transcription"/>
    <property type="evidence" value="ECO:0007669"/>
    <property type="project" value="TreeGrafter"/>
</dbReference>
<dbReference type="InterPro" id="IPR036390">
    <property type="entry name" value="WH_DNA-bd_sf"/>
</dbReference>
<accession>A0AAV4LDF1</accession>
<evidence type="ECO:0000256" key="1">
    <source>
        <dbReference type="ARBA" id="ARBA00004496"/>
    </source>
</evidence>
<dbReference type="Proteomes" id="UP001057291">
    <property type="component" value="Unassembled WGS sequence"/>
</dbReference>
<keyword evidence="6" id="KW-0805">Transcription regulation</keyword>
<dbReference type="InterPro" id="IPR002481">
    <property type="entry name" value="FUR"/>
</dbReference>
<name>A0AAV4LDF1_9BACL</name>
<evidence type="ECO:0000256" key="6">
    <source>
        <dbReference type="ARBA" id="ARBA00023015"/>
    </source>
</evidence>
<comment type="cofactor">
    <cofactor evidence="9">
        <name>Zn(2+)</name>
        <dbReference type="ChEBI" id="CHEBI:29105"/>
    </cofactor>
    <text evidence="9">Binds 1 zinc ion per subunit.</text>
</comment>
<dbReference type="GO" id="GO:0005737">
    <property type="term" value="C:cytoplasm"/>
    <property type="evidence" value="ECO:0007669"/>
    <property type="project" value="UniProtKB-SubCell"/>
</dbReference>
<dbReference type="PANTHER" id="PTHR33202">
    <property type="entry name" value="ZINC UPTAKE REGULATION PROTEIN"/>
    <property type="match status" value="1"/>
</dbReference>
<gene>
    <name evidence="11" type="primary">zur</name>
    <name evidence="11" type="ORF">DNHGIG_09960</name>
</gene>
<dbReference type="RefSeq" id="WP_282198648.1">
    <property type="nucleotide sequence ID" value="NZ_BOQE01000001.1"/>
</dbReference>
<dbReference type="InterPro" id="IPR036388">
    <property type="entry name" value="WH-like_DNA-bd_sf"/>
</dbReference>
<dbReference type="Gene3D" id="3.30.1490.190">
    <property type="match status" value="1"/>
</dbReference>
<dbReference type="GO" id="GO:0000976">
    <property type="term" value="F:transcription cis-regulatory region binding"/>
    <property type="evidence" value="ECO:0007669"/>
    <property type="project" value="TreeGrafter"/>
</dbReference>
<comment type="similarity">
    <text evidence="2">Belongs to the Fur family.</text>
</comment>
<comment type="cofactor">
    <cofactor evidence="10">
        <name>Mn(2+)</name>
        <dbReference type="ChEBI" id="CHEBI:29035"/>
    </cofactor>
    <cofactor evidence="10">
        <name>Fe(2+)</name>
        <dbReference type="ChEBI" id="CHEBI:29033"/>
    </cofactor>
    <text evidence="10">Binds 1 Mn(2+) or Fe(2+) ion per subunit.</text>
</comment>
<evidence type="ECO:0000256" key="3">
    <source>
        <dbReference type="ARBA" id="ARBA00022490"/>
    </source>
</evidence>
<keyword evidence="9" id="KW-0479">Metal-binding</keyword>
<dbReference type="PANTHER" id="PTHR33202:SF1">
    <property type="entry name" value="FERRIC UPTAKE REGULATION PROTEIN"/>
    <property type="match status" value="1"/>
</dbReference>
<proteinExistence type="inferred from homology"/>
<evidence type="ECO:0000313" key="12">
    <source>
        <dbReference type="Proteomes" id="UP001057291"/>
    </source>
</evidence>
<keyword evidence="4" id="KW-0678">Repressor</keyword>
<feature type="binding site" evidence="9">
    <location>
        <position position="99"/>
    </location>
    <ligand>
        <name>Zn(2+)</name>
        <dbReference type="ChEBI" id="CHEBI:29105"/>
    </ligand>
</feature>
<feature type="binding site" evidence="9">
    <location>
        <position position="136"/>
    </location>
    <ligand>
        <name>Zn(2+)</name>
        <dbReference type="ChEBI" id="CHEBI:29105"/>
    </ligand>
</feature>
<evidence type="ECO:0000256" key="8">
    <source>
        <dbReference type="ARBA" id="ARBA00023163"/>
    </source>
</evidence>
<dbReference type="Gene3D" id="1.10.10.10">
    <property type="entry name" value="Winged helix-like DNA-binding domain superfamily/Winged helix DNA-binding domain"/>
    <property type="match status" value="1"/>
</dbReference>
<dbReference type="AlphaFoldDB" id="A0AAV4LDF1"/>
<dbReference type="CDD" id="cd07153">
    <property type="entry name" value="Fur_like"/>
    <property type="match status" value="1"/>
</dbReference>
<comment type="subcellular location">
    <subcellularLocation>
        <location evidence="1">Cytoplasm</location>
    </subcellularLocation>
</comment>
<comment type="caution">
    <text evidence="11">The sequence shown here is derived from an EMBL/GenBank/DDBJ whole genome shotgun (WGS) entry which is preliminary data.</text>
</comment>
<keyword evidence="3" id="KW-0963">Cytoplasm</keyword>
<organism evidence="11 12">
    <name type="scientific">Collibacillus ludicampi</name>
    <dbReference type="NCBI Taxonomy" id="2771369"/>
    <lineage>
        <taxon>Bacteria</taxon>
        <taxon>Bacillati</taxon>
        <taxon>Bacillota</taxon>
        <taxon>Bacilli</taxon>
        <taxon>Bacillales</taxon>
        <taxon>Alicyclobacillaceae</taxon>
        <taxon>Collibacillus</taxon>
    </lineage>
</organism>
<evidence type="ECO:0000313" key="11">
    <source>
        <dbReference type="EMBL" id="GIM45447.1"/>
    </source>
</evidence>
<dbReference type="GO" id="GO:0008270">
    <property type="term" value="F:zinc ion binding"/>
    <property type="evidence" value="ECO:0007669"/>
    <property type="project" value="TreeGrafter"/>
</dbReference>
<evidence type="ECO:0000256" key="5">
    <source>
        <dbReference type="ARBA" id="ARBA00022833"/>
    </source>
</evidence>
<keyword evidence="12" id="KW-1185">Reference proteome</keyword>
<dbReference type="GO" id="GO:0003700">
    <property type="term" value="F:DNA-binding transcription factor activity"/>
    <property type="evidence" value="ECO:0007669"/>
    <property type="project" value="InterPro"/>
</dbReference>
<keyword evidence="7" id="KW-0238">DNA-binding</keyword>
<feature type="binding site" evidence="10">
    <location>
        <position position="90"/>
    </location>
    <ligand>
        <name>Fe cation</name>
        <dbReference type="ChEBI" id="CHEBI:24875"/>
    </ligand>
</feature>
<protein>
    <submittedName>
        <fullName evidence="11">Zinc-specific metallo-regulatory protein</fullName>
    </submittedName>
</protein>
<evidence type="ECO:0000256" key="2">
    <source>
        <dbReference type="ARBA" id="ARBA00007957"/>
    </source>
</evidence>
<feature type="binding site" evidence="9">
    <location>
        <position position="133"/>
    </location>
    <ligand>
        <name>Zn(2+)</name>
        <dbReference type="ChEBI" id="CHEBI:29105"/>
    </ligand>
</feature>
<dbReference type="GO" id="GO:1900376">
    <property type="term" value="P:regulation of secondary metabolite biosynthetic process"/>
    <property type="evidence" value="ECO:0007669"/>
    <property type="project" value="TreeGrafter"/>
</dbReference>
<evidence type="ECO:0000256" key="4">
    <source>
        <dbReference type="ARBA" id="ARBA00022491"/>
    </source>
</evidence>
<feature type="binding site" evidence="10">
    <location>
        <position position="125"/>
    </location>
    <ligand>
        <name>Fe cation</name>
        <dbReference type="ChEBI" id="CHEBI:24875"/>
    </ligand>
</feature>
<dbReference type="SUPFAM" id="SSF46785">
    <property type="entry name" value="Winged helix' DNA-binding domain"/>
    <property type="match status" value="1"/>
</dbReference>
<feature type="binding site" evidence="9">
    <location>
        <position position="96"/>
    </location>
    <ligand>
        <name>Zn(2+)</name>
        <dbReference type="ChEBI" id="CHEBI:29105"/>
    </ligand>
</feature>
<keyword evidence="10" id="KW-0408">Iron</keyword>
<evidence type="ECO:0000256" key="7">
    <source>
        <dbReference type="ARBA" id="ARBA00023125"/>
    </source>
</evidence>
<sequence>MTDVEAYLSKLRAQGFKLTGKRRAIVEVLLREDRYITAKDLMEALKESYPSLSLDTVYRNLNMLKEAHIIEESEYGEGGSRYRIRCSTDHHHHLVCIRCGKTEALEDCPMDILAHVPEGYQVVGHRFEVLGYCPGCTDDLSSKGGREV</sequence>
<keyword evidence="5 9" id="KW-0862">Zinc</keyword>